<dbReference type="GO" id="GO:0019202">
    <property type="term" value="F:amino acid kinase activity"/>
    <property type="evidence" value="ECO:0007669"/>
    <property type="project" value="TreeGrafter"/>
</dbReference>
<dbReference type="InterPro" id="IPR011009">
    <property type="entry name" value="Kinase-like_dom_sf"/>
</dbReference>
<dbReference type="InterPro" id="IPR002575">
    <property type="entry name" value="Aminoglycoside_PTrfase"/>
</dbReference>
<accession>A0A6J5YUY8</accession>
<dbReference type="PANTHER" id="PTHR21064">
    <property type="entry name" value="AMINOGLYCOSIDE PHOSPHOTRANSFERASE DOMAIN-CONTAINING PROTEIN-RELATED"/>
    <property type="match status" value="1"/>
</dbReference>
<name>A0A6J5YUY8_9ZZZZ</name>
<dbReference type="EMBL" id="CAESAK010000037">
    <property type="protein sequence ID" value="CAB4333994.1"/>
    <property type="molecule type" value="Genomic_DNA"/>
</dbReference>
<dbReference type="Pfam" id="PF01636">
    <property type="entry name" value="APH"/>
    <property type="match status" value="1"/>
</dbReference>
<proteinExistence type="inferred from homology"/>
<dbReference type="Gene3D" id="3.30.200.20">
    <property type="entry name" value="Phosphorylase Kinase, domain 1"/>
    <property type="match status" value="1"/>
</dbReference>
<dbReference type="InterPro" id="IPR050249">
    <property type="entry name" value="Pseudomonas-type_ThrB"/>
</dbReference>
<comment type="similarity">
    <text evidence="1">Belongs to the pseudomonas-type ThrB family.</text>
</comment>
<gene>
    <name evidence="3" type="ORF">UFOPK3775_00403</name>
</gene>
<feature type="domain" description="Aminoglycoside phosphotransferase" evidence="2">
    <location>
        <begin position="55"/>
        <end position="265"/>
    </location>
</feature>
<dbReference type="Gene3D" id="3.90.1200.10">
    <property type="match status" value="1"/>
</dbReference>
<sequence length="323" mass="36583">MTITFFEQSEEIVIKELESFSFQILSRYPIEIKSAVSINYEYNATLKIEANSGELFALRINTNSPRTPENLKAEIAWVRHLAADGRVAVPQPIQNLQGEFHTSILHDISGRMFHCVLYSWIEGNELEDEPTNEQLIALGAAMATMHLIARNFTLPSGAALPTFDDALWWTEDFLLSKKSALDAEAKSLISQALSTIKAGVDKLYVDSKPVLIHADMHGGNVLWHEGSLSVIDFDDSGFGLPLQDVATAMYYLDTPEQDAAFREGYESIAPIPECSEKEMKMLFLQRRIILLNYLYETSNLEHKSMIPKYQEETLRRIRAYLDI</sequence>
<dbReference type="PANTHER" id="PTHR21064:SF6">
    <property type="entry name" value="AMINOGLYCOSIDE PHOSPHOTRANSFERASE DOMAIN-CONTAINING PROTEIN"/>
    <property type="match status" value="1"/>
</dbReference>
<evidence type="ECO:0000259" key="2">
    <source>
        <dbReference type="Pfam" id="PF01636"/>
    </source>
</evidence>
<protein>
    <submittedName>
        <fullName evidence="3">Unannotated protein</fullName>
    </submittedName>
</protein>
<dbReference type="AlphaFoldDB" id="A0A6J5YUY8"/>
<dbReference type="SUPFAM" id="SSF56112">
    <property type="entry name" value="Protein kinase-like (PK-like)"/>
    <property type="match status" value="1"/>
</dbReference>
<evidence type="ECO:0000313" key="3">
    <source>
        <dbReference type="EMBL" id="CAB4333994.1"/>
    </source>
</evidence>
<evidence type="ECO:0000256" key="1">
    <source>
        <dbReference type="ARBA" id="ARBA00038240"/>
    </source>
</evidence>
<reference evidence="3" key="1">
    <citation type="submission" date="2020-05" db="EMBL/GenBank/DDBJ databases">
        <authorList>
            <person name="Chiriac C."/>
            <person name="Salcher M."/>
            <person name="Ghai R."/>
            <person name="Kavagutti S V."/>
        </authorList>
    </citation>
    <scope>NUCLEOTIDE SEQUENCE</scope>
</reference>
<organism evidence="3">
    <name type="scientific">freshwater metagenome</name>
    <dbReference type="NCBI Taxonomy" id="449393"/>
    <lineage>
        <taxon>unclassified sequences</taxon>
        <taxon>metagenomes</taxon>
        <taxon>ecological metagenomes</taxon>
    </lineage>
</organism>